<evidence type="ECO:0000259" key="6">
    <source>
        <dbReference type="Pfam" id="PF02016"/>
    </source>
</evidence>
<dbReference type="PANTHER" id="PTHR30237">
    <property type="entry name" value="MURAMOYLTETRAPEPTIDE CARBOXYPEPTIDASE"/>
    <property type="match status" value="1"/>
</dbReference>
<dbReference type="SUPFAM" id="SSF141986">
    <property type="entry name" value="LD-carboxypeptidase A C-terminal domain-like"/>
    <property type="match status" value="1"/>
</dbReference>
<dbReference type="Pfam" id="PF17676">
    <property type="entry name" value="Peptidase_S66C"/>
    <property type="match status" value="1"/>
</dbReference>
<dbReference type="InterPro" id="IPR027461">
    <property type="entry name" value="Carboxypeptidase_A_C_sf"/>
</dbReference>
<feature type="domain" description="LD-carboxypeptidase N-terminal" evidence="6">
    <location>
        <begin position="15"/>
        <end position="131"/>
    </location>
</feature>
<keyword evidence="9" id="KW-1185">Reference proteome</keyword>
<organism evidence="8 9">
    <name type="scientific">Paenibacillus gallinarum</name>
    <dbReference type="NCBI Taxonomy" id="2762232"/>
    <lineage>
        <taxon>Bacteria</taxon>
        <taxon>Bacillati</taxon>
        <taxon>Bacillota</taxon>
        <taxon>Bacilli</taxon>
        <taxon>Bacillales</taxon>
        <taxon>Paenibacillaceae</taxon>
        <taxon>Paenibacillus</taxon>
    </lineage>
</organism>
<comment type="caution">
    <text evidence="8">The sequence shown here is derived from an EMBL/GenBank/DDBJ whole genome shotgun (WGS) entry which is preliminary data.</text>
</comment>
<evidence type="ECO:0000256" key="5">
    <source>
        <dbReference type="ARBA" id="ARBA00022825"/>
    </source>
</evidence>
<dbReference type="EMBL" id="JACSQL010000003">
    <property type="protein sequence ID" value="MBD7968323.1"/>
    <property type="molecule type" value="Genomic_DNA"/>
</dbReference>
<keyword evidence="3" id="KW-0645">Protease</keyword>
<evidence type="ECO:0000256" key="1">
    <source>
        <dbReference type="ARBA" id="ARBA00010233"/>
    </source>
</evidence>
<sequence>MDIVYPAKLSPGDLIGITALASYADPVEMLRATAYFTGMGLRVEIGQSIFRQYGYLAGTDEERAKELNDMFQNPEIKAIICARGGYGTARIADLLDYDSIKLNPKIFWGFSDITFLHQAIYKNTGLITFHGPMLSSLNDSPLHPLTLAGFQQLFSPIVMEYTEEISTLTSIVEGTASGVVVGGNLSLIVSSLGTPYEIDTRNKLLLIEEIREEPYRIDRMLGQLLQAGKLTEASGIIVGNFHECVPDTNKSSFTCEEVLTHYLKKADRPALTGFDIGHCSPNIAIPLGLEAELSTEKKSLIWKKPAVI</sequence>
<gene>
    <name evidence="8" type="ORF">H9647_09620</name>
</gene>
<dbReference type="CDD" id="cd07025">
    <property type="entry name" value="Peptidase_S66"/>
    <property type="match status" value="1"/>
</dbReference>
<dbReference type="SUPFAM" id="SSF52317">
    <property type="entry name" value="Class I glutamine amidotransferase-like"/>
    <property type="match status" value="1"/>
</dbReference>
<dbReference type="Gene3D" id="3.40.50.10740">
    <property type="entry name" value="Class I glutamine amidotransferase-like"/>
    <property type="match status" value="1"/>
</dbReference>
<dbReference type="InterPro" id="IPR003507">
    <property type="entry name" value="S66_fam"/>
</dbReference>
<accession>A0ABR8SYC1</accession>
<dbReference type="InterPro" id="IPR027478">
    <property type="entry name" value="LdcA_N"/>
</dbReference>
<dbReference type="InterPro" id="IPR040449">
    <property type="entry name" value="Peptidase_S66_N"/>
</dbReference>
<evidence type="ECO:0000256" key="4">
    <source>
        <dbReference type="ARBA" id="ARBA00022801"/>
    </source>
</evidence>
<name>A0ABR8SYC1_9BACL</name>
<dbReference type="InterPro" id="IPR029062">
    <property type="entry name" value="Class_I_gatase-like"/>
</dbReference>
<dbReference type="Pfam" id="PF02016">
    <property type="entry name" value="Peptidase_S66"/>
    <property type="match status" value="1"/>
</dbReference>
<comment type="similarity">
    <text evidence="1">Belongs to the peptidase S66 family.</text>
</comment>
<keyword evidence="2" id="KW-0121">Carboxypeptidase</keyword>
<dbReference type="InterPro" id="IPR040921">
    <property type="entry name" value="Peptidase_S66C"/>
</dbReference>
<evidence type="ECO:0000256" key="2">
    <source>
        <dbReference type="ARBA" id="ARBA00022645"/>
    </source>
</evidence>
<reference evidence="8 9" key="1">
    <citation type="submission" date="2020-08" db="EMBL/GenBank/DDBJ databases">
        <title>A Genomic Blueprint of the Chicken Gut Microbiome.</title>
        <authorList>
            <person name="Gilroy R."/>
            <person name="Ravi A."/>
            <person name="Getino M."/>
            <person name="Pursley I."/>
            <person name="Horton D.L."/>
            <person name="Alikhan N.-F."/>
            <person name="Baker D."/>
            <person name="Gharbi K."/>
            <person name="Hall N."/>
            <person name="Watson M."/>
            <person name="Adriaenssens E.M."/>
            <person name="Foster-Nyarko E."/>
            <person name="Jarju S."/>
            <person name="Secka A."/>
            <person name="Antonio M."/>
            <person name="Oren A."/>
            <person name="Chaudhuri R."/>
            <person name="La Ragione R.M."/>
            <person name="Hildebrand F."/>
            <person name="Pallen M.J."/>
        </authorList>
    </citation>
    <scope>NUCLEOTIDE SEQUENCE [LARGE SCALE GENOMIC DNA]</scope>
    <source>
        <strain evidence="8 9">Sa2BVA9</strain>
    </source>
</reference>
<keyword evidence="4" id="KW-0378">Hydrolase</keyword>
<evidence type="ECO:0000256" key="3">
    <source>
        <dbReference type="ARBA" id="ARBA00022670"/>
    </source>
</evidence>
<dbReference type="PIRSF" id="PIRSF028757">
    <property type="entry name" value="LD-carboxypeptidase"/>
    <property type="match status" value="1"/>
</dbReference>
<evidence type="ECO:0000259" key="7">
    <source>
        <dbReference type="Pfam" id="PF17676"/>
    </source>
</evidence>
<evidence type="ECO:0000313" key="9">
    <source>
        <dbReference type="Proteomes" id="UP000608071"/>
    </source>
</evidence>
<dbReference type="Proteomes" id="UP000608071">
    <property type="component" value="Unassembled WGS sequence"/>
</dbReference>
<dbReference type="PANTHER" id="PTHR30237:SF2">
    <property type="entry name" value="MUREIN TETRAPEPTIDE CARBOXYPEPTIDASE"/>
    <property type="match status" value="1"/>
</dbReference>
<protein>
    <submittedName>
        <fullName evidence="8">LD-carboxypeptidase</fullName>
    </submittedName>
</protein>
<evidence type="ECO:0000313" key="8">
    <source>
        <dbReference type="EMBL" id="MBD7968323.1"/>
    </source>
</evidence>
<proteinExistence type="inferred from homology"/>
<feature type="domain" description="LD-carboxypeptidase C-terminal" evidence="7">
    <location>
        <begin position="177"/>
        <end position="293"/>
    </location>
</feature>
<dbReference type="Gene3D" id="3.50.30.60">
    <property type="entry name" value="LD-carboxypeptidase A C-terminal domain-like"/>
    <property type="match status" value="1"/>
</dbReference>
<keyword evidence="5" id="KW-0720">Serine protease</keyword>